<dbReference type="EMBL" id="DYWV01000395">
    <property type="protein sequence ID" value="HJF41557.1"/>
    <property type="molecule type" value="Genomic_DNA"/>
</dbReference>
<protein>
    <submittedName>
        <fullName evidence="1">Uncharacterized protein</fullName>
    </submittedName>
</protein>
<reference evidence="1" key="1">
    <citation type="journal article" date="2021" name="PeerJ">
        <title>Extensive microbial diversity within the chicken gut microbiome revealed by metagenomics and culture.</title>
        <authorList>
            <person name="Gilroy R."/>
            <person name="Ravi A."/>
            <person name="Getino M."/>
            <person name="Pursley I."/>
            <person name="Horton D.L."/>
            <person name="Alikhan N.F."/>
            <person name="Baker D."/>
            <person name="Gharbi K."/>
            <person name="Hall N."/>
            <person name="Watson M."/>
            <person name="Adriaenssens E.M."/>
            <person name="Foster-Nyarko E."/>
            <person name="Jarju S."/>
            <person name="Secka A."/>
            <person name="Antonio M."/>
            <person name="Oren A."/>
            <person name="Chaudhuri R.R."/>
            <person name="La Ragione R."/>
            <person name="Hildebrand F."/>
            <person name="Pallen M.J."/>
        </authorList>
    </citation>
    <scope>NUCLEOTIDE SEQUENCE</scope>
    <source>
        <strain evidence="1">CHK193-16274</strain>
    </source>
</reference>
<evidence type="ECO:0000313" key="2">
    <source>
        <dbReference type="Proteomes" id="UP000749320"/>
    </source>
</evidence>
<name>A0A921GD70_9FIRM</name>
<reference evidence="1" key="2">
    <citation type="submission" date="2021-09" db="EMBL/GenBank/DDBJ databases">
        <authorList>
            <person name="Gilroy R."/>
        </authorList>
    </citation>
    <scope>NUCLEOTIDE SEQUENCE</scope>
    <source>
        <strain evidence="1">CHK193-16274</strain>
    </source>
</reference>
<comment type="caution">
    <text evidence="1">The sequence shown here is derived from an EMBL/GenBank/DDBJ whole genome shotgun (WGS) entry which is preliminary data.</text>
</comment>
<dbReference type="Proteomes" id="UP000749320">
    <property type="component" value="Unassembled WGS sequence"/>
</dbReference>
<sequence length="61" mass="7446">MEIRFIDEKHAADINIPNEPFPIRGRMVITYNGDRWEHTEKLLPSEQIEEMTFPDERWKKF</sequence>
<accession>A0A921GD70</accession>
<organism evidence="1 2">
    <name type="scientific">Thomasclavelia spiroformis</name>
    <dbReference type="NCBI Taxonomy" id="29348"/>
    <lineage>
        <taxon>Bacteria</taxon>
        <taxon>Bacillati</taxon>
        <taxon>Bacillota</taxon>
        <taxon>Erysipelotrichia</taxon>
        <taxon>Erysipelotrichales</taxon>
        <taxon>Coprobacillaceae</taxon>
        <taxon>Thomasclavelia</taxon>
    </lineage>
</organism>
<proteinExistence type="predicted"/>
<evidence type="ECO:0000313" key="1">
    <source>
        <dbReference type="EMBL" id="HJF41557.1"/>
    </source>
</evidence>
<gene>
    <name evidence="1" type="ORF">K8V91_11595</name>
</gene>
<dbReference type="AlphaFoldDB" id="A0A921GD70"/>